<dbReference type="InterPro" id="IPR046960">
    <property type="entry name" value="PPR_At4g14850-like_plant"/>
</dbReference>
<sequence>MASATLNTLASLLQSAVSSRSSVVGRATHAMIIKTIDSPFPTFICNHLVNMYSKLDLLDSAQLLLSLIPAQDRSVVTWTALISGSVQNGHFSAAILHFRNMHHDSIAPNDFTYPCAFKACNSLRSPVTGRQLHGLAIKSGQIHDVFVGCSAFDMYSKIGLKDDANKMFDEMPVKNLATWNAYISNAVLDGNPRKAIDAFIKSRRLSGEPTSITFCVVFNACSDALFLQIGKQIHAFVIRYGYEHHVSVANSLIDFYGKCKDITSAHLVFNNISSHNDVSWCSMVSAYEQNNEGDKACILFLQAMRNNIEPKDFIISSVISACAGISSLETGRLIHSLAIKSCIDGNIFVGSALVDMYAKCGNIEDCEKVFDEMPERNLITWNALLSGYAHLGQSNMAISLFEQMKFEVKPNYVTFVSVLAACSRAGEVKLGMNVFDSMKLRYGIEPGVEHYACVVDMLGRGGMVESAYEFIKRMPCRPTVSVWGALLGSCKVHGYNEIGKIAADNLFQLDPQDSGNHVILSNMFAATGRWEDANLVRMEMKDVGIKKSTGYSWISVKNSIHTFQSKDTSHEQNPEIQSMLTKLKNQMKAAGYIPDTKLSLFDLEEEESESEVWHHSEKIAIAFGLCVIPPGVPIRVTKNLRICLDCHSAIKFISGIVGREIIVRDNNRFHRFKNYECSCRDYW</sequence>
<feature type="repeat" description="PPR" evidence="3">
    <location>
        <begin position="411"/>
        <end position="446"/>
    </location>
</feature>
<comment type="caution">
    <text evidence="5">The sequence shown here is derived from an EMBL/GenBank/DDBJ whole genome shotgun (WGS) entry which is preliminary data.</text>
</comment>
<organism evidence="5 6">
    <name type="scientific">Lactuca sativa</name>
    <name type="common">Garden lettuce</name>
    <dbReference type="NCBI Taxonomy" id="4236"/>
    <lineage>
        <taxon>Eukaryota</taxon>
        <taxon>Viridiplantae</taxon>
        <taxon>Streptophyta</taxon>
        <taxon>Embryophyta</taxon>
        <taxon>Tracheophyta</taxon>
        <taxon>Spermatophyta</taxon>
        <taxon>Magnoliopsida</taxon>
        <taxon>eudicotyledons</taxon>
        <taxon>Gunneridae</taxon>
        <taxon>Pentapetalae</taxon>
        <taxon>asterids</taxon>
        <taxon>campanulids</taxon>
        <taxon>Asterales</taxon>
        <taxon>Asteraceae</taxon>
        <taxon>Cichorioideae</taxon>
        <taxon>Cichorieae</taxon>
        <taxon>Lactucinae</taxon>
        <taxon>Lactuca</taxon>
    </lineage>
</organism>
<evidence type="ECO:0000256" key="1">
    <source>
        <dbReference type="ARBA" id="ARBA00006643"/>
    </source>
</evidence>
<dbReference type="NCBIfam" id="TIGR00756">
    <property type="entry name" value="PPR"/>
    <property type="match status" value="4"/>
</dbReference>
<dbReference type="GO" id="GO:0008270">
    <property type="term" value="F:zinc ion binding"/>
    <property type="evidence" value="ECO:0007669"/>
    <property type="project" value="InterPro"/>
</dbReference>
<dbReference type="Gene3D" id="1.25.40.10">
    <property type="entry name" value="Tetratricopeptide repeat domain"/>
    <property type="match status" value="5"/>
</dbReference>
<dbReference type="FunFam" id="1.25.40.10:FF:001211">
    <property type="entry name" value="Pentatricopeptide repeat-containing protein"/>
    <property type="match status" value="1"/>
</dbReference>
<dbReference type="Gramene" id="rna-gnl|WGS:NBSK|LSAT_5X35501_mrna">
    <property type="protein sequence ID" value="cds-PLY85629.1"/>
    <property type="gene ID" value="gene-LSAT_5X35501"/>
</dbReference>
<dbReference type="Proteomes" id="UP000235145">
    <property type="component" value="Unassembled WGS sequence"/>
</dbReference>
<gene>
    <name evidence="5" type="ORF">LSAT_V11C500242060</name>
</gene>
<accession>A0A9R1VLK7</accession>
<feature type="repeat" description="PPR" evidence="3">
    <location>
        <begin position="377"/>
        <end position="407"/>
    </location>
</feature>
<reference evidence="5 6" key="1">
    <citation type="journal article" date="2017" name="Nat. Commun.">
        <title>Genome assembly with in vitro proximity ligation data and whole-genome triplication in lettuce.</title>
        <authorList>
            <person name="Reyes-Chin-Wo S."/>
            <person name="Wang Z."/>
            <person name="Yang X."/>
            <person name="Kozik A."/>
            <person name="Arikit S."/>
            <person name="Song C."/>
            <person name="Xia L."/>
            <person name="Froenicke L."/>
            <person name="Lavelle D.O."/>
            <person name="Truco M.J."/>
            <person name="Xia R."/>
            <person name="Zhu S."/>
            <person name="Xu C."/>
            <person name="Xu H."/>
            <person name="Xu X."/>
            <person name="Cox K."/>
            <person name="Korf I."/>
            <person name="Meyers B.C."/>
            <person name="Michelmore R.W."/>
        </authorList>
    </citation>
    <scope>NUCLEOTIDE SEQUENCE [LARGE SCALE GENOMIC DNA]</scope>
    <source>
        <strain evidence="6">cv. Salinas</strain>
        <tissue evidence="5">Seedlings</tissue>
    </source>
</reference>
<feature type="domain" description="DYW" evidence="4">
    <location>
        <begin position="591"/>
        <end position="683"/>
    </location>
</feature>
<comment type="similarity">
    <text evidence="1">Belongs to the PPR family. PCMP-H subfamily.</text>
</comment>
<dbReference type="PROSITE" id="PS51375">
    <property type="entry name" value="PPR"/>
    <property type="match status" value="5"/>
</dbReference>
<feature type="repeat" description="PPR" evidence="3">
    <location>
        <begin position="74"/>
        <end position="108"/>
    </location>
</feature>
<evidence type="ECO:0000313" key="5">
    <source>
        <dbReference type="EMBL" id="KAJ0207105.1"/>
    </source>
</evidence>
<dbReference type="Pfam" id="PF01535">
    <property type="entry name" value="PPR"/>
    <property type="match status" value="3"/>
</dbReference>
<name>A0A9R1VLK7_LACSA</name>
<dbReference type="SUPFAM" id="SSF48452">
    <property type="entry name" value="TPR-like"/>
    <property type="match status" value="1"/>
</dbReference>
<dbReference type="InterPro" id="IPR046848">
    <property type="entry name" value="E_motif"/>
</dbReference>
<protein>
    <recommendedName>
        <fullName evidence="4">DYW domain-containing protein</fullName>
    </recommendedName>
</protein>
<keyword evidence="2" id="KW-0677">Repeat</keyword>
<dbReference type="FunFam" id="1.25.40.10:FF:000196">
    <property type="entry name" value="Pentatricopeptide repeat-containing protein At4g14850"/>
    <property type="match status" value="2"/>
</dbReference>
<dbReference type="GO" id="GO:0009451">
    <property type="term" value="P:RNA modification"/>
    <property type="evidence" value="ECO:0007669"/>
    <property type="project" value="InterPro"/>
</dbReference>
<dbReference type="InterPro" id="IPR002885">
    <property type="entry name" value="PPR_rpt"/>
</dbReference>
<dbReference type="Pfam" id="PF14432">
    <property type="entry name" value="DYW_deaminase"/>
    <property type="match status" value="1"/>
</dbReference>
<dbReference type="Pfam" id="PF13041">
    <property type="entry name" value="PPR_2"/>
    <property type="match status" value="2"/>
</dbReference>
<evidence type="ECO:0000259" key="4">
    <source>
        <dbReference type="Pfam" id="PF14432"/>
    </source>
</evidence>
<dbReference type="InterPro" id="IPR011990">
    <property type="entry name" value="TPR-like_helical_dom_sf"/>
</dbReference>
<evidence type="ECO:0000256" key="3">
    <source>
        <dbReference type="PROSITE-ProRule" id="PRU00708"/>
    </source>
</evidence>
<dbReference type="EMBL" id="NBSK02000005">
    <property type="protein sequence ID" value="KAJ0207105.1"/>
    <property type="molecule type" value="Genomic_DNA"/>
</dbReference>
<dbReference type="Pfam" id="PF20431">
    <property type="entry name" value="E_motif"/>
    <property type="match status" value="1"/>
</dbReference>
<proteinExistence type="inferred from homology"/>
<dbReference type="PANTHER" id="PTHR24015">
    <property type="entry name" value="OS07G0578800 PROTEIN-RELATED"/>
    <property type="match status" value="1"/>
</dbReference>
<dbReference type="PANTHER" id="PTHR24015:SF1814">
    <property type="entry name" value="OS11G0583200 PROTEIN"/>
    <property type="match status" value="1"/>
</dbReference>
<keyword evidence="6" id="KW-1185">Reference proteome</keyword>
<feature type="repeat" description="PPR" evidence="3">
    <location>
        <begin position="276"/>
        <end position="310"/>
    </location>
</feature>
<evidence type="ECO:0000313" key="6">
    <source>
        <dbReference type="Proteomes" id="UP000235145"/>
    </source>
</evidence>
<dbReference type="AlphaFoldDB" id="A0A9R1VLK7"/>
<evidence type="ECO:0000256" key="2">
    <source>
        <dbReference type="ARBA" id="ARBA00022737"/>
    </source>
</evidence>
<dbReference type="InterPro" id="IPR032867">
    <property type="entry name" value="DYW_dom"/>
</dbReference>
<dbReference type="GO" id="GO:0003723">
    <property type="term" value="F:RNA binding"/>
    <property type="evidence" value="ECO:0007669"/>
    <property type="project" value="InterPro"/>
</dbReference>
<feature type="repeat" description="PPR" evidence="3">
    <location>
        <begin position="346"/>
        <end position="376"/>
    </location>
</feature>
<dbReference type="OrthoDB" id="750109at2759"/>